<dbReference type="HOGENOM" id="CLU_880640_0_0_1"/>
<dbReference type="EMBL" id="DS268420">
    <property type="protein sequence ID" value="EFO87670.1"/>
    <property type="molecule type" value="Genomic_DNA"/>
</dbReference>
<dbReference type="Pfam" id="PF08652">
    <property type="entry name" value="RAI1"/>
    <property type="match status" value="1"/>
</dbReference>
<dbReference type="GO" id="GO:0110155">
    <property type="term" value="P:NAD-cap decapping"/>
    <property type="evidence" value="ECO:0007669"/>
    <property type="project" value="TreeGrafter"/>
</dbReference>
<dbReference type="EC" id="3.6.1.-" evidence="2"/>
<evidence type="ECO:0000256" key="2">
    <source>
        <dbReference type="RuleBase" id="RU367113"/>
    </source>
</evidence>
<dbReference type="GO" id="GO:0000956">
    <property type="term" value="P:nuclear-transcribed mRNA catabolic process"/>
    <property type="evidence" value="ECO:0007669"/>
    <property type="project" value="TreeGrafter"/>
</dbReference>
<keyword evidence="2" id="KW-0479">Metal-binding</keyword>
<keyword evidence="2" id="KW-0547">Nucleotide-binding</keyword>
<dbReference type="eggNOG" id="KOG1982">
    <property type="taxonomic scope" value="Eukaryota"/>
</dbReference>
<evidence type="ECO:0000313" key="4">
    <source>
        <dbReference type="EMBL" id="EFO87670.1"/>
    </source>
</evidence>
<evidence type="ECO:0000259" key="3">
    <source>
        <dbReference type="Pfam" id="PF08652"/>
    </source>
</evidence>
<dbReference type="InterPro" id="IPR039039">
    <property type="entry name" value="RAI1-like_fam"/>
</dbReference>
<comment type="subcellular location">
    <subcellularLocation>
        <location evidence="2">Nucleus</location>
    </subcellularLocation>
</comment>
<protein>
    <recommendedName>
        <fullName evidence="2">Decapping nuclease</fullName>
        <ecNumber evidence="2">3.6.1.-</ecNumber>
    </recommendedName>
</protein>
<evidence type="ECO:0000256" key="1">
    <source>
        <dbReference type="ARBA" id="ARBA00006562"/>
    </source>
</evidence>
<reference evidence="4" key="1">
    <citation type="submission" date="2007-07" db="EMBL/GenBank/DDBJ databases">
        <title>PCAP assembly of the Caenorhabditis remanei genome.</title>
        <authorList>
            <consortium name="The Caenorhabditis remanei Sequencing Consortium"/>
            <person name="Wilson R.K."/>
        </authorList>
    </citation>
    <scope>NUCLEOTIDE SEQUENCE [LARGE SCALE GENOMIC DNA]</scope>
    <source>
        <strain evidence="4">PB4641</strain>
    </source>
</reference>
<dbReference type="GO" id="GO:0046872">
    <property type="term" value="F:metal ion binding"/>
    <property type="evidence" value="ECO:0007669"/>
    <property type="project" value="UniProtKB-KW"/>
</dbReference>
<name>E3M0L6_CAERE</name>
<dbReference type="InParanoid" id="E3M0L6"/>
<dbReference type="OMA" id="YEVENAM"/>
<comment type="similarity">
    <text evidence="1 2">Belongs to the DXO/Dom3Z family.</text>
</comment>
<sequence>MPVTADFETIGTYIKLKDRTAVVGVLPNRLNEDPYHFGLLEEKNRMDLKKGCQGFRDEGYGDLFYSFFDYIKKTSKQGIPLKDVICSDFISTRRNLISFAASLYSRQSFVIRALRKNGVIFLCDKRSENQTSDGDDPGYGKKFEQYMTLKDNGEPYDEEEEVSNAECVKAVLRTSFKKGDEEIKVLYAAEIDALDSDGSFVEIKTARFDQETWVKRRSHYHYLQSFLGNAPLIIRGQVTDDQVVFKVIVDWRFVHDLFIFQVEKVETDDILHMNVDWKADESMEQLFRVLHEIKLRLKNDDEAIVIRIGGRHVYYEVENAMKCSFVDANFLRYFE</sequence>
<dbReference type="Proteomes" id="UP000008281">
    <property type="component" value="Unassembled WGS sequence"/>
</dbReference>
<dbReference type="GO" id="GO:0000166">
    <property type="term" value="F:nucleotide binding"/>
    <property type="evidence" value="ECO:0007669"/>
    <property type="project" value="UniProtKB-KW"/>
</dbReference>
<dbReference type="FunCoup" id="E3M0L6">
    <property type="interactions" value="81"/>
</dbReference>
<dbReference type="GO" id="GO:0005829">
    <property type="term" value="C:cytosol"/>
    <property type="evidence" value="ECO:0007669"/>
    <property type="project" value="TreeGrafter"/>
</dbReference>
<proteinExistence type="inferred from homology"/>
<dbReference type="GO" id="GO:0003723">
    <property type="term" value="F:RNA binding"/>
    <property type="evidence" value="ECO:0007669"/>
    <property type="project" value="UniProtKB-KW"/>
</dbReference>
<dbReference type="PANTHER" id="PTHR12395">
    <property type="entry name" value="DOM-3 RELATED"/>
    <property type="match status" value="1"/>
</dbReference>
<evidence type="ECO:0000313" key="5">
    <source>
        <dbReference type="Proteomes" id="UP000008281"/>
    </source>
</evidence>
<dbReference type="InterPro" id="IPR013961">
    <property type="entry name" value="RAI1"/>
</dbReference>
<keyword evidence="2" id="KW-0539">Nucleus</keyword>
<feature type="domain" description="RAI1-like" evidence="3">
    <location>
        <begin position="42"/>
        <end position="316"/>
    </location>
</feature>
<dbReference type="PANTHER" id="PTHR12395:SF26">
    <property type="entry name" value="DECAPPING NUCLEASE"/>
    <property type="match status" value="1"/>
</dbReference>
<dbReference type="OrthoDB" id="5793293at2759"/>
<organism evidence="5">
    <name type="scientific">Caenorhabditis remanei</name>
    <name type="common">Caenorhabditis vulgaris</name>
    <dbReference type="NCBI Taxonomy" id="31234"/>
    <lineage>
        <taxon>Eukaryota</taxon>
        <taxon>Metazoa</taxon>
        <taxon>Ecdysozoa</taxon>
        <taxon>Nematoda</taxon>
        <taxon>Chromadorea</taxon>
        <taxon>Rhabditida</taxon>
        <taxon>Rhabditina</taxon>
        <taxon>Rhabditomorpha</taxon>
        <taxon>Rhabditoidea</taxon>
        <taxon>Rhabditidae</taxon>
        <taxon>Peloderinae</taxon>
        <taxon>Caenorhabditis</taxon>
    </lineage>
</organism>
<keyword evidence="2" id="KW-0694">RNA-binding</keyword>
<keyword evidence="2" id="KW-0540">Nuclease</keyword>
<comment type="function">
    <text evidence="2">Decapping enzyme for NAD-capped RNAs: specifically hydrolyzes the nicotinamide adenine dinucleotide (NAD) cap from a subset of RNAs by removing the entire NAD moiety from the 5'-end of an NAD-capped RNA.</text>
</comment>
<dbReference type="GO" id="GO:0034353">
    <property type="term" value="F:mRNA 5'-diphosphatase activity"/>
    <property type="evidence" value="ECO:0007669"/>
    <property type="project" value="TreeGrafter"/>
</dbReference>
<gene>
    <name evidence="4" type="ORF">CRE_05660</name>
</gene>
<dbReference type="GO" id="GO:0005634">
    <property type="term" value="C:nucleus"/>
    <property type="evidence" value="ECO:0007669"/>
    <property type="project" value="UniProtKB-SubCell"/>
</dbReference>
<comment type="cofactor">
    <cofactor evidence="2">
        <name>a divalent metal cation</name>
        <dbReference type="ChEBI" id="CHEBI:60240"/>
    </cofactor>
</comment>
<dbReference type="AlphaFoldDB" id="E3M0L6"/>
<keyword evidence="2" id="KW-0378">Hydrolase</keyword>
<dbReference type="STRING" id="31234.E3M0L6"/>
<dbReference type="GO" id="GO:0004518">
    <property type="term" value="F:nuclease activity"/>
    <property type="evidence" value="ECO:0007669"/>
    <property type="project" value="UniProtKB-KW"/>
</dbReference>
<keyword evidence="5" id="KW-1185">Reference proteome</keyword>
<accession>E3M0L6</accession>